<organism evidence="10 11">
    <name type="scientific">Bemisia tabaci</name>
    <name type="common">Sweetpotato whitefly</name>
    <name type="synonym">Aleurodes tabaci</name>
    <dbReference type="NCBI Taxonomy" id="7038"/>
    <lineage>
        <taxon>Eukaryota</taxon>
        <taxon>Metazoa</taxon>
        <taxon>Ecdysozoa</taxon>
        <taxon>Arthropoda</taxon>
        <taxon>Hexapoda</taxon>
        <taxon>Insecta</taxon>
        <taxon>Pterygota</taxon>
        <taxon>Neoptera</taxon>
        <taxon>Paraneoptera</taxon>
        <taxon>Hemiptera</taxon>
        <taxon>Sternorrhyncha</taxon>
        <taxon>Aleyrodoidea</taxon>
        <taxon>Aleyrodidae</taxon>
        <taxon>Aleyrodinae</taxon>
        <taxon>Bemisia</taxon>
    </lineage>
</organism>
<feature type="transmembrane region" description="Helical" evidence="8">
    <location>
        <begin position="431"/>
        <end position="454"/>
    </location>
</feature>
<protein>
    <recommendedName>
        <fullName evidence="9">Major facilitator superfamily (MFS) profile domain-containing protein</fullName>
    </recommendedName>
</protein>
<feature type="domain" description="Major facilitator superfamily (MFS) profile" evidence="9">
    <location>
        <begin position="58"/>
        <end position="486"/>
    </location>
</feature>
<dbReference type="AlphaFoldDB" id="A0A9P0A8F5"/>
<dbReference type="SUPFAM" id="SSF103473">
    <property type="entry name" value="MFS general substrate transporter"/>
    <property type="match status" value="1"/>
</dbReference>
<feature type="transmembrane region" description="Helical" evidence="8">
    <location>
        <begin position="212"/>
        <end position="229"/>
    </location>
</feature>
<accession>A0A9P0A8F5</accession>
<proteinExistence type="predicted"/>
<evidence type="ECO:0000259" key="9">
    <source>
        <dbReference type="PROSITE" id="PS50850"/>
    </source>
</evidence>
<dbReference type="PANTHER" id="PTHR48021:SF32">
    <property type="entry name" value="FACILITATED TREHALOSE TRANSPORTER TRET1-2 HOMOLOG-LIKE PROTEIN"/>
    <property type="match status" value="1"/>
</dbReference>
<dbReference type="InterPro" id="IPR050549">
    <property type="entry name" value="MFS_Trehalose_Transporter"/>
</dbReference>
<feature type="transmembrane region" description="Helical" evidence="8">
    <location>
        <begin position="188"/>
        <end position="206"/>
    </location>
</feature>
<feature type="transmembrane region" description="Helical" evidence="8">
    <location>
        <begin position="460"/>
        <end position="482"/>
    </location>
</feature>
<dbReference type="GO" id="GO:0005886">
    <property type="term" value="C:plasma membrane"/>
    <property type="evidence" value="ECO:0007669"/>
    <property type="project" value="UniProtKB-SubCell"/>
</dbReference>
<feature type="transmembrane region" description="Helical" evidence="8">
    <location>
        <begin position="290"/>
        <end position="311"/>
    </location>
</feature>
<keyword evidence="2" id="KW-0813">Transport</keyword>
<dbReference type="GO" id="GO:0022857">
    <property type="term" value="F:transmembrane transporter activity"/>
    <property type="evidence" value="ECO:0007669"/>
    <property type="project" value="InterPro"/>
</dbReference>
<evidence type="ECO:0000256" key="8">
    <source>
        <dbReference type="SAM" id="Phobius"/>
    </source>
</evidence>
<keyword evidence="3" id="KW-1003">Cell membrane</keyword>
<dbReference type="Gene3D" id="1.20.1250.20">
    <property type="entry name" value="MFS general substrate transporter like domains"/>
    <property type="match status" value="1"/>
</dbReference>
<keyword evidence="7 8" id="KW-0472">Membrane</keyword>
<name>A0A9P0A8F5_BEMTA</name>
<gene>
    <name evidence="10" type="ORF">BEMITA_LOCUS7699</name>
</gene>
<dbReference type="InterPro" id="IPR036259">
    <property type="entry name" value="MFS_trans_sf"/>
</dbReference>
<keyword evidence="4" id="KW-0762">Sugar transport</keyword>
<dbReference type="Pfam" id="PF00083">
    <property type="entry name" value="Sugar_tr"/>
    <property type="match status" value="1"/>
</dbReference>
<evidence type="ECO:0000256" key="1">
    <source>
        <dbReference type="ARBA" id="ARBA00004651"/>
    </source>
</evidence>
<evidence type="ECO:0000256" key="7">
    <source>
        <dbReference type="ARBA" id="ARBA00023136"/>
    </source>
</evidence>
<evidence type="ECO:0000256" key="2">
    <source>
        <dbReference type="ARBA" id="ARBA00022448"/>
    </source>
</evidence>
<feature type="transmembrane region" description="Helical" evidence="8">
    <location>
        <begin position="135"/>
        <end position="152"/>
    </location>
</feature>
<dbReference type="InterPro" id="IPR005828">
    <property type="entry name" value="MFS_sugar_transport-like"/>
</dbReference>
<evidence type="ECO:0000256" key="3">
    <source>
        <dbReference type="ARBA" id="ARBA00022475"/>
    </source>
</evidence>
<dbReference type="InterPro" id="IPR020846">
    <property type="entry name" value="MFS_dom"/>
</dbReference>
<evidence type="ECO:0000313" key="11">
    <source>
        <dbReference type="Proteomes" id="UP001152759"/>
    </source>
</evidence>
<feature type="non-terminal residue" evidence="10">
    <location>
        <position position="524"/>
    </location>
</feature>
<dbReference type="EMBL" id="OU963865">
    <property type="protein sequence ID" value="CAH0388812.1"/>
    <property type="molecule type" value="Genomic_DNA"/>
</dbReference>
<evidence type="ECO:0000256" key="4">
    <source>
        <dbReference type="ARBA" id="ARBA00022597"/>
    </source>
</evidence>
<feature type="transmembrane region" description="Helical" evidence="8">
    <location>
        <begin position="331"/>
        <end position="353"/>
    </location>
</feature>
<evidence type="ECO:0000313" key="10">
    <source>
        <dbReference type="EMBL" id="CAH0388812.1"/>
    </source>
</evidence>
<evidence type="ECO:0000256" key="5">
    <source>
        <dbReference type="ARBA" id="ARBA00022692"/>
    </source>
</evidence>
<evidence type="ECO:0000256" key="6">
    <source>
        <dbReference type="ARBA" id="ARBA00022989"/>
    </source>
</evidence>
<feature type="transmembrane region" description="Helical" evidence="8">
    <location>
        <begin position="158"/>
        <end position="176"/>
    </location>
</feature>
<sequence length="524" mass="57178">SRDASAPQVCRRGLAFASHLIPTFVLCSVSPGPLGPRMTVEDDKGEEEEKTSWRCWLRTLFAGSGAMLAFVFTGMVEAQSAVLLPQLKDKDSRIPVTPEEETWIASLGILTSPISAIISGPIVDMIGRKKGLQFFYVNIGVGFGIIACATEVWHLYVGRIICAFAVGLEVVAVVYLAEICTKKQRSAIFSVMFTLAATGVLLTYVVGGYLPWNIASGIFSLACFAYLIIQSLAPESPAWLFKTGRIEASIRSLQRLGRSNSGVLREVDLLKLSTQEKTEKFEFRIFLQPTVWKPFLILSIYHFLATASGAYDIMAYTVEFIAALGTSYDPLAASILLSVIRVIVNATAGIYFIGSVSRRLATALSALLMTISLLGTGLYSYVYREAAPGSKPHEWVPIALMILNIGAGAIGVTSLPWLMSGEMFPLEVRGAMTGAAFVIGSGFMFLFIKIYYIMLEGLQMWGLLLAWAVPSAVAVAFAVWILPETQGKTLYEIERGFLPQGERMREPPQVAPEQIEIDVTKNGT</sequence>
<keyword evidence="6 8" id="KW-1133">Transmembrane helix</keyword>
<feature type="transmembrane region" description="Helical" evidence="8">
    <location>
        <begin position="360"/>
        <end position="383"/>
    </location>
</feature>
<feature type="transmembrane region" description="Helical" evidence="8">
    <location>
        <begin position="395"/>
        <end position="419"/>
    </location>
</feature>
<dbReference type="FunFam" id="1.20.1250.20:FF:000218">
    <property type="entry name" value="facilitated trehalose transporter Tret1"/>
    <property type="match status" value="1"/>
</dbReference>
<keyword evidence="5 8" id="KW-0812">Transmembrane</keyword>
<feature type="transmembrane region" description="Helical" evidence="8">
    <location>
        <begin position="103"/>
        <end position="123"/>
    </location>
</feature>
<keyword evidence="11" id="KW-1185">Reference proteome</keyword>
<reference evidence="10" key="1">
    <citation type="submission" date="2021-12" db="EMBL/GenBank/DDBJ databases">
        <authorList>
            <person name="King R."/>
        </authorList>
    </citation>
    <scope>NUCLEOTIDE SEQUENCE</scope>
</reference>
<dbReference type="PANTHER" id="PTHR48021">
    <property type="match status" value="1"/>
</dbReference>
<feature type="transmembrane region" description="Helical" evidence="8">
    <location>
        <begin position="60"/>
        <end position="83"/>
    </location>
</feature>
<dbReference type="PROSITE" id="PS50850">
    <property type="entry name" value="MFS"/>
    <property type="match status" value="1"/>
</dbReference>
<dbReference type="Proteomes" id="UP001152759">
    <property type="component" value="Chromosome 4"/>
</dbReference>
<comment type="subcellular location">
    <subcellularLocation>
        <location evidence="1">Cell membrane</location>
        <topology evidence="1">Multi-pass membrane protein</topology>
    </subcellularLocation>
</comment>